<feature type="domain" description="Rhodanese" evidence="2">
    <location>
        <begin position="371"/>
        <end position="499"/>
    </location>
</feature>
<keyword evidence="4" id="KW-0378">Hydrolase</keyword>
<feature type="compositionally biased region" description="Low complexity" evidence="1">
    <location>
        <begin position="315"/>
        <end position="328"/>
    </location>
</feature>
<dbReference type="Pfam" id="PF00443">
    <property type="entry name" value="UCH"/>
    <property type="match status" value="1"/>
</dbReference>
<dbReference type="InterPro" id="IPR050164">
    <property type="entry name" value="Peptidase_C19"/>
</dbReference>
<feature type="domain" description="USP" evidence="3">
    <location>
        <begin position="658"/>
        <end position="1028"/>
    </location>
</feature>
<reference evidence="4 5" key="1">
    <citation type="journal article" date="2015" name="BMC Genomics">
        <title>The genome of the truffle-parasite Tolypocladium ophioglossoides and the evolution of antifungal peptaibiotics.</title>
        <authorList>
            <person name="Quandt C.A."/>
            <person name="Bushley K.E."/>
            <person name="Spatafora J.W."/>
        </authorList>
    </citation>
    <scope>NUCLEOTIDE SEQUENCE [LARGE SCALE GENOMIC DNA]</scope>
    <source>
        <strain evidence="4 5">CBS 100239</strain>
    </source>
</reference>
<protein>
    <submittedName>
        <fullName evidence="4">Ubiquitin carboxyl-terminal hydrolase 5</fullName>
    </submittedName>
</protein>
<dbReference type="InterPro" id="IPR028889">
    <property type="entry name" value="USP"/>
</dbReference>
<dbReference type="SUPFAM" id="SSF54001">
    <property type="entry name" value="Cysteine proteinases"/>
    <property type="match status" value="1"/>
</dbReference>
<comment type="caution">
    <text evidence="4">The sequence shown here is derived from an EMBL/GenBank/DDBJ whole genome shotgun (WGS) entry which is preliminary data.</text>
</comment>
<dbReference type="AlphaFoldDB" id="A0A0L0N233"/>
<feature type="region of interest" description="Disordered" evidence="1">
    <location>
        <begin position="594"/>
        <end position="644"/>
    </location>
</feature>
<dbReference type="OrthoDB" id="292964at2759"/>
<feature type="compositionally biased region" description="Polar residues" evidence="1">
    <location>
        <begin position="150"/>
        <end position="161"/>
    </location>
</feature>
<dbReference type="InterPro" id="IPR001763">
    <property type="entry name" value="Rhodanese-like_dom"/>
</dbReference>
<dbReference type="PANTHER" id="PTHR24006">
    <property type="entry name" value="UBIQUITIN CARBOXYL-TERMINAL HYDROLASE"/>
    <property type="match status" value="1"/>
</dbReference>
<feature type="compositionally biased region" description="Basic and acidic residues" evidence="1">
    <location>
        <begin position="772"/>
        <end position="783"/>
    </location>
</feature>
<evidence type="ECO:0000256" key="1">
    <source>
        <dbReference type="SAM" id="MobiDB-lite"/>
    </source>
</evidence>
<dbReference type="Pfam" id="PF00581">
    <property type="entry name" value="Rhodanese"/>
    <property type="match status" value="1"/>
</dbReference>
<feature type="region of interest" description="Disordered" evidence="1">
    <location>
        <begin position="293"/>
        <end position="335"/>
    </location>
</feature>
<dbReference type="SMART" id="SM00450">
    <property type="entry name" value="RHOD"/>
    <property type="match status" value="1"/>
</dbReference>
<evidence type="ECO:0000313" key="4">
    <source>
        <dbReference type="EMBL" id="KND88188.1"/>
    </source>
</evidence>
<proteinExistence type="predicted"/>
<accession>A0A0L0N233</accession>
<feature type="compositionally biased region" description="Low complexity" evidence="1">
    <location>
        <begin position="162"/>
        <end position="173"/>
    </location>
</feature>
<dbReference type="InterPro" id="IPR038765">
    <property type="entry name" value="Papain-like_cys_pep_sf"/>
</dbReference>
<feature type="region of interest" description="Disordered" evidence="1">
    <location>
        <begin position="133"/>
        <end position="218"/>
    </location>
</feature>
<sequence>MAANARYSLPPGYDGKNGGTGRPGAAPLPHIEDLLAIPRDIDPNQSIKRLLEITETSLRQSEMSREFNRPALALKEYIRASIIAVQIISNHKDYPALRNAQGDSGRAHNALLKRISLQSDVYEKIKHGIIEDNKKTGVQPTARRPESSAAAKTNGHSARPQSSSSADGSAGSSKTQPAANGALPPVNGFAGKTKPAVHPKPQSLHGNAIQHGHGRAASTNSATLDLDLAARFANLRGPKASPGQDPRIKTYAIPTQKPSGPRDMPELQRLNINTDAAPSALPKMPDAIYSPARGSVSGEAARLPTSTPRGLFTRTGSSTSIASTPSVSQQQSNEYFPPVQPPTVPEETKHQVKVPEGDSVTPEQLYEAMKGKGSILLIDIRSRGEFDEGHIMSSSIICIEPSILLRDNISSEEISESMVLSPHQELPLFEKRDKYDLVVFYDQSSEQITESPKNSDQLVVVSLYRALVHLNYGRDLKSSPKLLRGGVDAWVDLMGPRALQSTAATYANSIPAKRRHGVIQRKGSKYIVTSLQPADVKAWQSTLEKDAQQTATRPTFPRTDEEFLRFPPVPTKQQSMAAPLTDERHKYALAHKFDSPTQLPAPPARPRAAVQRPSHSGLSQADDASESYSESGASMQRTAGRSKKAVEQFPGGVAKIFTGLNNPRNWCYANSTLQSLLASPEFGRELADSEWMSKYKVPRKNDEKIDPPQLMIRIISNLFHWMSTGKFETMKAQTLMEYSRHLCKSSDPSSRFGGAEQQDAQEFMSFVTEQLHDETNPRRDQTGKVKQPSTKGRPLIQAAMEYWRSHAELNQSIIDRYWRGIDLSTVKCMHCDTSTHTFSPFTWFPVSVGPGRDMPLSEALRQDAAGSILEDFACDHCKGRQKAMQSTSFARMPPLLCIGFRRFNFDKDRGVVSKSNAAISWDFNDFDFSPYCLNTSERYPDTEDKAFSGPFRYECYAVIIHKGHSINTGHYYAYVRDSSTHDPYAWYRCSDANIAKVRIGSGDSEDIQKDVFSVGTDQVPYLVFFRRKGG</sequence>
<dbReference type="InterPro" id="IPR001394">
    <property type="entry name" value="Peptidase_C19_UCH"/>
</dbReference>
<evidence type="ECO:0000313" key="5">
    <source>
        <dbReference type="Proteomes" id="UP000036947"/>
    </source>
</evidence>
<dbReference type="Proteomes" id="UP000036947">
    <property type="component" value="Unassembled WGS sequence"/>
</dbReference>
<dbReference type="GO" id="GO:0004843">
    <property type="term" value="F:cysteine-type deubiquitinase activity"/>
    <property type="evidence" value="ECO:0007669"/>
    <property type="project" value="InterPro"/>
</dbReference>
<organism evidence="4 5">
    <name type="scientific">Tolypocladium ophioglossoides (strain CBS 100239)</name>
    <name type="common">Snaketongue truffleclub</name>
    <name type="synonym">Elaphocordyceps ophioglossoides</name>
    <dbReference type="NCBI Taxonomy" id="1163406"/>
    <lineage>
        <taxon>Eukaryota</taxon>
        <taxon>Fungi</taxon>
        <taxon>Dikarya</taxon>
        <taxon>Ascomycota</taxon>
        <taxon>Pezizomycotina</taxon>
        <taxon>Sordariomycetes</taxon>
        <taxon>Hypocreomycetidae</taxon>
        <taxon>Hypocreales</taxon>
        <taxon>Ophiocordycipitaceae</taxon>
        <taxon>Tolypocladium</taxon>
    </lineage>
</organism>
<feature type="region of interest" description="Disordered" evidence="1">
    <location>
        <begin position="237"/>
        <end position="263"/>
    </location>
</feature>
<keyword evidence="5" id="KW-1185">Reference proteome</keyword>
<feature type="region of interest" description="Disordered" evidence="1">
    <location>
        <begin position="1"/>
        <end position="25"/>
    </location>
</feature>
<feature type="region of interest" description="Disordered" evidence="1">
    <location>
        <begin position="772"/>
        <end position="791"/>
    </location>
</feature>
<dbReference type="PROSITE" id="PS50206">
    <property type="entry name" value="RHODANESE_3"/>
    <property type="match status" value="1"/>
</dbReference>
<dbReference type="SUPFAM" id="SSF52821">
    <property type="entry name" value="Rhodanese/Cell cycle control phosphatase"/>
    <property type="match status" value="1"/>
</dbReference>
<dbReference type="PROSITE" id="PS50235">
    <property type="entry name" value="USP_3"/>
    <property type="match status" value="1"/>
</dbReference>
<feature type="compositionally biased region" description="Polar residues" evidence="1">
    <location>
        <begin position="626"/>
        <end position="639"/>
    </location>
</feature>
<gene>
    <name evidence="4" type="ORF">TOPH_07226</name>
</gene>
<dbReference type="Gene3D" id="3.40.250.10">
    <property type="entry name" value="Rhodanese-like domain"/>
    <property type="match status" value="1"/>
</dbReference>
<evidence type="ECO:0000259" key="2">
    <source>
        <dbReference type="PROSITE" id="PS50206"/>
    </source>
</evidence>
<dbReference type="STRING" id="1163406.A0A0L0N233"/>
<dbReference type="GO" id="GO:0005829">
    <property type="term" value="C:cytosol"/>
    <property type="evidence" value="ECO:0007669"/>
    <property type="project" value="TreeGrafter"/>
</dbReference>
<dbReference type="EMBL" id="LFRF01000028">
    <property type="protein sequence ID" value="KND88188.1"/>
    <property type="molecule type" value="Genomic_DNA"/>
</dbReference>
<dbReference type="GO" id="GO:0016579">
    <property type="term" value="P:protein deubiquitination"/>
    <property type="evidence" value="ECO:0007669"/>
    <property type="project" value="InterPro"/>
</dbReference>
<dbReference type="InterPro" id="IPR036873">
    <property type="entry name" value="Rhodanese-like_dom_sf"/>
</dbReference>
<dbReference type="Gene3D" id="3.90.70.10">
    <property type="entry name" value="Cysteine proteinases"/>
    <property type="match status" value="1"/>
</dbReference>
<name>A0A0L0N233_TOLOC</name>
<evidence type="ECO:0000259" key="3">
    <source>
        <dbReference type="PROSITE" id="PS50235"/>
    </source>
</evidence>
<dbReference type="GO" id="GO:0005634">
    <property type="term" value="C:nucleus"/>
    <property type="evidence" value="ECO:0007669"/>
    <property type="project" value="TreeGrafter"/>
</dbReference>